<feature type="region of interest" description="Disordered" evidence="1">
    <location>
        <begin position="318"/>
        <end position="376"/>
    </location>
</feature>
<dbReference type="Pfam" id="PF00010">
    <property type="entry name" value="HLH"/>
    <property type="match status" value="1"/>
</dbReference>
<dbReference type="InterPro" id="IPR036638">
    <property type="entry name" value="HLH_DNA-bd_sf"/>
</dbReference>
<protein>
    <recommendedName>
        <fullName evidence="2">BHLH domain-containing protein</fullName>
    </recommendedName>
</protein>
<comment type="caution">
    <text evidence="3">The sequence shown here is derived from an EMBL/GenBank/DDBJ whole genome shotgun (WGS) entry which is preliminary data.</text>
</comment>
<keyword evidence="4" id="KW-1185">Reference proteome</keyword>
<feature type="compositionally biased region" description="Polar residues" evidence="1">
    <location>
        <begin position="466"/>
        <end position="488"/>
    </location>
</feature>
<feature type="domain" description="BHLH" evidence="2">
    <location>
        <begin position="509"/>
        <end position="562"/>
    </location>
</feature>
<gene>
    <name evidence="3" type="ORF">LTR91_001533</name>
</gene>
<dbReference type="GO" id="GO:0046983">
    <property type="term" value="F:protein dimerization activity"/>
    <property type="evidence" value="ECO:0007669"/>
    <property type="project" value="InterPro"/>
</dbReference>
<dbReference type="PROSITE" id="PS50888">
    <property type="entry name" value="BHLH"/>
    <property type="match status" value="1"/>
</dbReference>
<feature type="compositionally biased region" description="Basic and acidic residues" evidence="1">
    <location>
        <begin position="505"/>
        <end position="519"/>
    </location>
</feature>
<proteinExistence type="predicted"/>
<accession>A0AAN6L0C3</accession>
<feature type="compositionally biased region" description="Polar residues" evidence="1">
    <location>
        <begin position="351"/>
        <end position="375"/>
    </location>
</feature>
<sequence>MGEVLPPAPYRPGLHNEANGLDMSAAFGYHYTEAFDSELGREPILDPQDTQFVADFFDNPNDPKVAAILSRRADSNVNPSMDDHHDFGVNFTFDQSASGGTINPVSTMAGPSHASHGTHANTLPMRAQPGNFQTFGSHMHQPATENNHEVIDSASSLMNMAAAQDGAYTIANSWDSMSGLQYSAHGLMPATGGPRGSSRQSNSAPSYLPAQVQADFFLHSQHLGEIQRRTPQTHQSPYGLQHMRTHSLNSDVSQLALHAQSMPQSMSPANHQQTRMPLARYNSDPHITNVPFGYNIAPSAAEYQAKEDTLMQLPFATQAQSGHVRSHAPHAHQPSQRGQQFNRVPHGYHGFTSTQSSPIDSLPPTTAMSTPTQHHLAQWGALRLSDPRYAQEEDMEAAPAQSHPRKRRKSRADRDDDLDYQPGRHAQNMGSKRGSKVPKAEPASDDEEAEPFTPADRSTAKRRKSTITQTASGSSPHSPARTASPSNGASSSARRKSSAKSRQNLSDEQKRQNHIISEQKRRNVIKQGYLDLDNLVPILNGGKSGLSKAEQVKEIVAFLESLVSGNQLMEAKLRSGALANEYGNYGAGGGDLAPLCVARDTIPQYHTVQTALLSEYRLPCHPNGPRKEYHKCPISHDTNVPRTPLLGHARALSRRNVHMGLESGDGGKGLPLRWHQENAEFAPARVGIPLGVLY</sequence>
<evidence type="ECO:0000259" key="2">
    <source>
        <dbReference type="PROSITE" id="PS50888"/>
    </source>
</evidence>
<dbReference type="SUPFAM" id="SSF47459">
    <property type="entry name" value="HLH, helix-loop-helix DNA-binding domain"/>
    <property type="match status" value="1"/>
</dbReference>
<evidence type="ECO:0000256" key="1">
    <source>
        <dbReference type="SAM" id="MobiDB-lite"/>
    </source>
</evidence>
<organism evidence="3 4">
    <name type="scientific">Friedmanniomyces endolithicus</name>
    <dbReference type="NCBI Taxonomy" id="329885"/>
    <lineage>
        <taxon>Eukaryota</taxon>
        <taxon>Fungi</taxon>
        <taxon>Dikarya</taxon>
        <taxon>Ascomycota</taxon>
        <taxon>Pezizomycotina</taxon>
        <taxon>Dothideomycetes</taxon>
        <taxon>Dothideomycetidae</taxon>
        <taxon>Mycosphaerellales</taxon>
        <taxon>Teratosphaeriaceae</taxon>
        <taxon>Friedmanniomyces</taxon>
    </lineage>
</organism>
<dbReference type="Proteomes" id="UP001175353">
    <property type="component" value="Unassembled WGS sequence"/>
</dbReference>
<dbReference type="EMBL" id="JAUJLE010000006">
    <property type="protein sequence ID" value="KAK1013222.1"/>
    <property type="molecule type" value="Genomic_DNA"/>
</dbReference>
<dbReference type="InterPro" id="IPR011598">
    <property type="entry name" value="bHLH_dom"/>
</dbReference>
<dbReference type="AlphaFoldDB" id="A0AAN6L0C3"/>
<evidence type="ECO:0000313" key="4">
    <source>
        <dbReference type="Proteomes" id="UP001175353"/>
    </source>
</evidence>
<feature type="compositionally biased region" description="Polar residues" evidence="1">
    <location>
        <begin position="333"/>
        <end position="342"/>
    </location>
</feature>
<name>A0AAN6L0C3_9PEZI</name>
<feature type="region of interest" description="Disordered" evidence="1">
    <location>
        <begin position="391"/>
        <end position="519"/>
    </location>
</feature>
<evidence type="ECO:0000313" key="3">
    <source>
        <dbReference type="EMBL" id="KAK1013222.1"/>
    </source>
</evidence>
<dbReference type="Gene3D" id="4.10.280.10">
    <property type="entry name" value="Helix-loop-helix DNA-binding domain"/>
    <property type="match status" value="1"/>
</dbReference>
<reference evidence="3" key="1">
    <citation type="submission" date="2023-06" db="EMBL/GenBank/DDBJ databases">
        <title>Black Yeasts Isolated from many extreme environments.</title>
        <authorList>
            <person name="Coleine C."/>
            <person name="Stajich J.E."/>
            <person name="Selbmann L."/>
        </authorList>
    </citation>
    <scope>NUCLEOTIDE SEQUENCE</scope>
    <source>
        <strain evidence="3">CCFEE 5200</strain>
    </source>
</reference>